<organism evidence="2">
    <name type="scientific">marine sediment metagenome</name>
    <dbReference type="NCBI Taxonomy" id="412755"/>
    <lineage>
        <taxon>unclassified sequences</taxon>
        <taxon>metagenomes</taxon>
        <taxon>ecological metagenomes</taxon>
    </lineage>
</organism>
<feature type="transmembrane region" description="Helical" evidence="1">
    <location>
        <begin position="6"/>
        <end position="28"/>
    </location>
</feature>
<gene>
    <name evidence="2" type="ORF">LCGC14_1119050</name>
</gene>
<evidence type="ECO:0000313" key="2">
    <source>
        <dbReference type="EMBL" id="KKN02316.1"/>
    </source>
</evidence>
<keyword evidence="1" id="KW-1133">Transmembrane helix</keyword>
<dbReference type="AlphaFoldDB" id="A0A0F9PMR4"/>
<sequence length="31" mass="3087">MKLVVGIMIVAVGTVGEAIAGALTVVLLNSF</sequence>
<evidence type="ECO:0000256" key="1">
    <source>
        <dbReference type="SAM" id="Phobius"/>
    </source>
</evidence>
<accession>A0A0F9PMR4</accession>
<keyword evidence="1" id="KW-0472">Membrane</keyword>
<reference evidence="2" key="1">
    <citation type="journal article" date="2015" name="Nature">
        <title>Complex archaea that bridge the gap between prokaryotes and eukaryotes.</title>
        <authorList>
            <person name="Spang A."/>
            <person name="Saw J.H."/>
            <person name="Jorgensen S.L."/>
            <person name="Zaremba-Niedzwiedzka K."/>
            <person name="Martijn J."/>
            <person name="Lind A.E."/>
            <person name="van Eijk R."/>
            <person name="Schleper C."/>
            <person name="Guy L."/>
            <person name="Ettema T.J."/>
        </authorList>
    </citation>
    <scope>NUCLEOTIDE SEQUENCE</scope>
</reference>
<proteinExistence type="predicted"/>
<keyword evidence="1" id="KW-0812">Transmembrane</keyword>
<name>A0A0F9PMR4_9ZZZZ</name>
<dbReference type="EMBL" id="LAZR01005162">
    <property type="protein sequence ID" value="KKN02316.1"/>
    <property type="molecule type" value="Genomic_DNA"/>
</dbReference>
<protein>
    <submittedName>
        <fullName evidence="2">Uncharacterized protein</fullName>
    </submittedName>
</protein>
<comment type="caution">
    <text evidence="2">The sequence shown here is derived from an EMBL/GenBank/DDBJ whole genome shotgun (WGS) entry which is preliminary data.</text>
</comment>